<comment type="caution">
    <text evidence="2">The sequence shown here is derived from an EMBL/GenBank/DDBJ whole genome shotgun (WGS) entry which is preliminary data.</text>
</comment>
<reference evidence="2" key="1">
    <citation type="submission" date="2022-07" db="EMBL/GenBank/DDBJ databases">
        <title>Genome Sequence of Xylaria arbuscula.</title>
        <authorList>
            <person name="Buettner E."/>
        </authorList>
    </citation>
    <scope>NUCLEOTIDE SEQUENCE</scope>
    <source>
        <strain evidence="2">VT107</strain>
    </source>
</reference>
<evidence type="ECO:0000256" key="1">
    <source>
        <dbReference type="SAM" id="Phobius"/>
    </source>
</evidence>
<protein>
    <submittedName>
        <fullName evidence="2">Uncharacterized protein</fullName>
    </submittedName>
</protein>
<evidence type="ECO:0000313" key="3">
    <source>
        <dbReference type="Proteomes" id="UP001148614"/>
    </source>
</evidence>
<sequence>MLSQAIDTEKSLLLDYISLSKFKTPYKAALHRHWGVLASAVGYMIIMLQIVIVVSTVLIQPSPTLPTKTVPVTTTSHFNESAFWDFVKSHYDQPVFDFNLRSRFLYYKATLAVNSLDSLYMYADIPKHNP</sequence>
<gene>
    <name evidence="2" type="ORF">NPX13_g4142</name>
</gene>
<dbReference type="InterPro" id="IPR021840">
    <property type="entry name" value="DUF3433"/>
</dbReference>
<name>A0A9W8NG12_9PEZI</name>
<dbReference type="Proteomes" id="UP001148614">
    <property type="component" value="Unassembled WGS sequence"/>
</dbReference>
<evidence type="ECO:0000313" key="2">
    <source>
        <dbReference type="EMBL" id="KAJ3575107.1"/>
    </source>
</evidence>
<keyword evidence="1" id="KW-0472">Membrane</keyword>
<keyword evidence="3" id="KW-1185">Reference proteome</keyword>
<organism evidence="2 3">
    <name type="scientific">Xylaria arbuscula</name>
    <dbReference type="NCBI Taxonomy" id="114810"/>
    <lineage>
        <taxon>Eukaryota</taxon>
        <taxon>Fungi</taxon>
        <taxon>Dikarya</taxon>
        <taxon>Ascomycota</taxon>
        <taxon>Pezizomycotina</taxon>
        <taxon>Sordariomycetes</taxon>
        <taxon>Xylariomycetidae</taxon>
        <taxon>Xylariales</taxon>
        <taxon>Xylariaceae</taxon>
        <taxon>Xylaria</taxon>
    </lineage>
</organism>
<proteinExistence type="predicted"/>
<keyword evidence="1" id="KW-0812">Transmembrane</keyword>
<keyword evidence="1" id="KW-1133">Transmembrane helix</keyword>
<dbReference type="EMBL" id="JANPWZ010000564">
    <property type="protein sequence ID" value="KAJ3575107.1"/>
    <property type="molecule type" value="Genomic_DNA"/>
</dbReference>
<dbReference type="Pfam" id="PF11915">
    <property type="entry name" value="DUF3433"/>
    <property type="match status" value="1"/>
</dbReference>
<feature type="transmembrane region" description="Helical" evidence="1">
    <location>
        <begin position="34"/>
        <end position="59"/>
    </location>
</feature>
<dbReference type="AlphaFoldDB" id="A0A9W8NG12"/>
<accession>A0A9W8NG12</accession>